<proteinExistence type="predicted"/>
<organism evidence="2 3">
    <name type="scientific">Mycolicibacterium moriokaense</name>
    <dbReference type="NCBI Taxonomy" id="39691"/>
    <lineage>
        <taxon>Bacteria</taxon>
        <taxon>Bacillati</taxon>
        <taxon>Actinomycetota</taxon>
        <taxon>Actinomycetes</taxon>
        <taxon>Mycobacteriales</taxon>
        <taxon>Mycobacteriaceae</taxon>
        <taxon>Mycolicibacterium</taxon>
    </lineage>
</organism>
<dbReference type="Proteomes" id="UP000247781">
    <property type="component" value="Unassembled WGS sequence"/>
</dbReference>
<dbReference type="OrthoDB" id="9804907at2"/>
<reference evidence="3" key="1">
    <citation type="submission" date="2018-05" db="EMBL/GenBank/DDBJ databases">
        <authorList>
            <person name="Deangelis K."/>
            <person name="Huntemann M."/>
            <person name="Clum A."/>
            <person name="Pillay M."/>
            <person name="Palaniappan K."/>
            <person name="Varghese N."/>
            <person name="Mikhailova N."/>
            <person name="Stamatis D."/>
            <person name="Reddy T."/>
            <person name="Daum C."/>
            <person name="Shapiro N."/>
            <person name="Ivanova N."/>
            <person name="Kyrpides N."/>
            <person name="Woyke T."/>
        </authorList>
    </citation>
    <scope>NUCLEOTIDE SEQUENCE [LARGE SCALE GENOMIC DNA]</scope>
    <source>
        <strain evidence="3">GAS496</strain>
    </source>
</reference>
<sequence length="409" mass="45729">MNATKTYDVGGVRMARPFKIRRFGHFGFNLDQLDEAVPFYTDELGFRITDDMNLFDMLDGGMLAHARTVVTNPRMLFTSNSSDHHAVLLAHKTFGTLIGNDAIAKDNTVSQITWQVGTLDEVLDGAEYLTANDVQMVRLGRDMPGGNWHAYFLDPDGNTLELYYGMEQIGWDRNSKPHAMHYRGFDSAPPRPQMSEAAEIREALSRGIDIHSGSRPSESHLEEKFNVGGVLLARPFKIVGLGPFSLFTHHLDTMAEFYTTIMGFQVTEEATCAGRRVVYLRHGTEHHSMVLLDKALRTDLGLRPDASCLSVGMQVGSYHQLLDAVEFLEARGREIVELPSELHLGIDYAAHVRDPEGHLIELYYSMEQVGWDGRPRPASQRPTITTPWPDSVDAQSDSYIGQTYLGPLG</sequence>
<dbReference type="PROSITE" id="PS51819">
    <property type="entry name" value="VOC"/>
    <property type="match status" value="2"/>
</dbReference>
<feature type="domain" description="VOC" evidence="1">
    <location>
        <begin position="240"/>
        <end position="365"/>
    </location>
</feature>
<dbReference type="EMBL" id="QJJU01000023">
    <property type="protein sequence ID" value="PXX03268.1"/>
    <property type="molecule type" value="Genomic_DNA"/>
</dbReference>
<feature type="domain" description="VOC" evidence="1">
    <location>
        <begin position="22"/>
        <end position="165"/>
    </location>
</feature>
<reference evidence="2 3" key="2">
    <citation type="submission" date="2018-06" db="EMBL/GenBank/DDBJ databases">
        <title>Sequencing of bacterial isolates from soil warming experiment in Harvard Forest, Massachusetts, USA.</title>
        <authorList>
            <person name="Deangelis K.PhD."/>
        </authorList>
    </citation>
    <scope>NUCLEOTIDE SEQUENCE [LARGE SCALE GENOMIC DNA]</scope>
    <source>
        <strain evidence="2 3">GAS496</strain>
    </source>
</reference>
<dbReference type="PANTHER" id="PTHR21366">
    <property type="entry name" value="GLYOXALASE FAMILY PROTEIN"/>
    <property type="match status" value="1"/>
</dbReference>
<comment type="caution">
    <text evidence="2">The sequence shown here is derived from an EMBL/GenBank/DDBJ whole genome shotgun (WGS) entry which is preliminary data.</text>
</comment>
<dbReference type="InterPro" id="IPR037523">
    <property type="entry name" value="VOC_core"/>
</dbReference>
<dbReference type="InterPro" id="IPR004360">
    <property type="entry name" value="Glyas_Fos-R_dOase_dom"/>
</dbReference>
<name>A0A318HA07_9MYCO</name>
<keyword evidence="2" id="KW-0223">Dioxygenase</keyword>
<dbReference type="GO" id="GO:0016829">
    <property type="term" value="F:lyase activity"/>
    <property type="evidence" value="ECO:0007669"/>
    <property type="project" value="UniProtKB-KW"/>
</dbReference>
<keyword evidence="2" id="KW-0560">Oxidoreductase</keyword>
<dbReference type="SUPFAM" id="SSF54593">
    <property type="entry name" value="Glyoxalase/Bleomycin resistance protein/Dihydroxybiphenyl dioxygenase"/>
    <property type="match status" value="2"/>
</dbReference>
<dbReference type="Gene3D" id="3.10.180.10">
    <property type="entry name" value="2,3-Dihydroxybiphenyl 1,2-Dioxygenase, domain 1"/>
    <property type="match status" value="2"/>
</dbReference>
<evidence type="ECO:0000313" key="2">
    <source>
        <dbReference type="EMBL" id="PXX03268.1"/>
    </source>
</evidence>
<protein>
    <submittedName>
        <fullName evidence="2">Catechol 2,3-dioxygenase-like lactoylglutathione lyase family enzyme</fullName>
    </submittedName>
</protein>
<gene>
    <name evidence="2" type="ORF">C8E89_12370</name>
</gene>
<keyword evidence="3" id="KW-1185">Reference proteome</keyword>
<dbReference type="InterPro" id="IPR050383">
    <property type="entry name" value="GlyoxalaseI/FosfomycinResist"/>
</dbReference>
<accession>A0A318HA07</accession>
<evidence type="ECO:0000259" key="1">
    <source>
        <dbReference type="PROSITE" id="PS51819"/>
    </source>
</evidence>
<dbReference type="Pfam" id="PF00903">
    <property type="entry name" value="Glyoxalase"/>
    <property type="match status" value="2"/>
</dbReference>
<dbReference type="GO" id="GO:0051213">
    <property type="term" value="F:dioxygenase activity"/>
    <property type="evidence" value="ECO:0007669"/>
    <property type="project" value="UniProtKB-KW"/>
</dbReference>
<keyword evidence="2" id="KW-0456">Lyase</keyword>
<dbReference type="InterPro" id="IPR029068">
    <property type="entry name" value="Glyas_Bleomycin-R_OHBP_Dase"/>
</dbReference>
<evidence type="ECO:0000313" key="3">
    <source>
        <dbReference type="Proteomes" id="UP000247781"/>
    </source>
</evidence>
<dbReference type="AlphaFoldDB" id="A0A318HA07"/>